<dbReference type="InterPro" id="IPR058248">
    <property type="entry name" value="Lxx211020-like"/>
</dbReference>
<comment type="caution">
    <text evidence="2">The sequence shown here is derived from an EMBL/GenBank/DDBJ whole genome shotgun (WGS) entry which is preliminary data.</text>
</comment>
<proteinExistence type="predicted"/>
<dbReference type="RefSeq" id="WP_115518055.1">
    <property type="nucleotide sequence ID" value="NZ_QRGO01000002.1"/>
</dbReference>
<dbReference type="SUPFAM" id="SSF110087">
    <property type="entry name" value="DR1885-like metal-binding protein"/>
    <property type="match status" value="1"/>
</dbReference>
<dbReference type="InterPro" id="IPR007410">
    <property type="entry name" value="LpqE-like"/>
</dbReference>
<dbReference type="InterPro" id="IPR036182">
    <property type="entry name" value="PCuAC_sf"/>
</dbReference>
<evidence type="ECO:0000313" key="3">
    <source>
        <dbReference type="Proteomes" id="UP000263993"/>
    </source>
</evidence>
<keyword evidence="3" id="KW-1185">Reference proteome</keyword>
<dbReference type="PANTHER" id="PTHR36302:SF1">
    <property type="entry name" value="COPPER CHAPERONE PCU(A)C"/>
    <property type="match status" value="1"/>
</dbReference>
<protein>
    <submittedName>
        <fullName evidence="2">Copper chaperone PCu(A)C</fullName>
    </submittedName>
</protein>
<dbReference type="EMBL" id="QRGO01000002">
    <property type="protein sequence ID" value="RDV01931.1"/>
    <property type="molecule type" value="Genomic_DNA"/>
</dbReference>
<organism evidence="2 3">
    <name type="scientific">Undibacter mobilis</name>
    <dbReference type="NCBI Taxonomy" id="2292256"/>
    <lineage>
        <taxon>Bacteria</taxon>
        <taxon>Pseudomonadati</taxon>
        <taxon>Pseudomonadota</taxon>
        <taxon>Alphaproteobacteria</taxon>
        <taxon>Hyphomicrobiales</taxon>
        <taxon>Nitrobacteraceae</taxon>
        <taxon>Undibacter</taxon>
    </lineage>
</organism>
<dbReference type="AlphaFoldDB" id="A0A371B392"/>
<name>A0A371B392_9BRAD</name>
<dbReference type="PANTHER" id="PTHR36302">
    <property type="entry name" value="BLR7088 PROTEIN"/>
    <property type="match status" value="1"/>
</dbReference>
<feature type="signal peptide" evidence="1">
    <location>
        <begin position="1"/>
        <end position="20"/>
    </location>
</feature>
<keyword evidence="1" id="KW-0732">Signal</keyword>
<gene>
    <name evidence="2" type="ORF">DXH78_15075</name>
</gene>
<dbReference type="Pfam" id="PF04314">
    <property type="entry name" value="PCuAC"/>
    <property type="match status" value="1"/>
</dbReference>
<feature type="chain" id="PRO_5016876552" evidence="1">
    <location>
        <begin position="21"/>
        <end position="164"/>
    </location>
</feature>
<dbReference type="OrthoDB" id="9796962at2"/>
<evidence type="ECO:0000313" key="2">
    <source>
        <dbReference type="EMBL" id="RDV01931.1"/>
    </source>
</evidence>
<evidence type="ECO:0000256" key="1">
    <source>
        <dbReference type="SAM" id="SignalP"/>
    </source>
</evidence>
<accession>A0A371B392</accession>
<dbReference type="Proteomes" id="UP000263993">
    <property type="component" value="Unassembled WGS sequence"/>
</dbReference>
<reference evidence="3" key="1">
    <citation type="submission" date="2018-08" db="EMBL/GenBank/DDBJ databases">
        <authorList>
            <person name="Kim S.-J."/>
            <person name="Jung G.-Y."/>
        </authorList>
    </citation>
    <scope>NUCLEOTIDE SEQUENCE [LARGE SCALE GENOMIC DNA]</scope>
    <source>
        <strain evidence="3">GY_H</strain>
    </source>
</reference>
<sequence length="164" mass="16981">MFRLVSAAALALILTSPALAADFTAGSLKISQPWARATPKGAQVGGGYMTITNTGAAPDRLVGGASGVAASFEVHEMSMDGGIMKMRMLKDGLEIKPGETVALKPGGYHVMFVGLKDQLKQGDIFKGTLQFEKAGKVEIEYKIEGIAATGGGSPSGHGGMNMKH</sequence>
<dbReference type="Gene3D" id="2.60.40.1890">
    <property type="entry name" value="PCu(A)C copper chaperone"/>
    <property type="match status" value="1"/>
</dbReference>